<keyword evidence="3" id="KW-1185">Reference proteome</keyword>
<dbReference type="Gene3D" id="2.70.70.10">
    <property type="entry name" value="Glucose Permease (Domain IIA)"/>
    <property type="match status" value="1"/>
</dbReference>
<name>A0ABT6YEV5_9BACT</name>
<dbReference type="Proteomes" id="UP001236507">
    <property type="component" value="Unassembled WGS sequence"/>
</dbReference>
<dbReference type="CDD" id="cd12797">
    <property type="entry name" value="M23_peptidase"/>
    <property type="match status" value="1"/>
</dbReference>
<dbReference type="InterPro" id="IPR016047">
    <property type="entry name" value="M23ase_b-sheet_dom"/>
</dbReference>
<dbReference type="RefSeq" id="WP_283346420.1">
    <property type="nucleotide sequence ID" value="NZ_JASHIF010000026.1"/>
</dbReference>
<evidence type="ECO:0000313" key="3">
    <source>
        <dbReference type="Proteomes" id="UP001236507"/>
    </source>
</evidence>
<dbReference type="PANTHER" id="PTHR21666:SF270">
    <property type="entry name" value="MUREIN HYDROLASE ACTIVATOR ENVC"/>
    <property type="match status" value="1"/>
</dbReference>
<dbReference type="Pfam" id="PF01551">
    <property type="entry name" value="Peptidase_M23"/>
    <property type="match status" value="1"/>
</dbReference>
<dbReference type="GO" id="GO:0016787">
    <property type="term" value="F:hydrolase activity"/>
    <property type="evidence" value="ECO:0007669"/>
    <property type="project" value="UniProtKB-KW"/>
</dbReference>
<feature type="domain" description="M23ase beta-sheet core" evidence="1">
    <location>
        <begin position="112"/>
        <end position="142"/>
    </location>
</feature>
<reference evidence="2 3" key="1">
    <citation type="submission" date="2023-05" db="EMBL/GenBank/DDBJ databases">
        <title>Novel species of genus Flectobacillus isolated from stream in China.</title>
        <authorList>
            <person name="Lu H."/>
        </authorList>
    </citation>
    <scope>NUCLEOTIDE SEQUENCE [LARGE SCALE GENOMIC DNA]</scope>
    <source>
        <strain evidence="2 3">KCTC 42575</strain>
    </source>
</reference>
<sequence length="624" mass="69706">MLFPINPNKLNHLAGGMGDLRHNHFHAGLDIKTQGREGLPVYASDEGYISEMRIQTRGYGHVMYVTHPKTGLVTVYGHLKAFAEPMASYVKQERLKKQTFEISVKPAPNEFPVQKGQLIAYSGNTGGSAGPHLHFEIRDGRNNLLNPLLFGFTEIVDNTPPVFQEIAIKPLEIDSRVMGDFETHRYSPTKSHDGSYSIAGGEILANGWVGIELMAVDRMNYTHHTNGLNCVEMLVDNQEAYFFHLEKFPDAYSNDINIHLDYPTYKSSGKKMQKLFIDDGNINLPVYKPLVNKGKIFVKEGETRQVTIKIWDTNENMSVMHFTVKGQAISTNTPTITPNNAPTQVATSTKDNTLIISAKNLKNSNQVCEVVTQSTVERLPIKFVKNNTAIYLWDLRKGIPSSIRIDSTEFPLGIQKAIYSGADQTFKTLGTSIFFPAESLYDTLYLNTKIEKNKIQIADALTPLKKPITVTFKPLISIISPDKTAVYNHDRKFLGGTWRNGEVTFKTDILGDFQVLSDTIPPKATLVNKTQDGFSFHVSDNLSGIKSFKATINGKFVLCDYEYKKSLIWSVKSDSTQNFIGDLALELVDNQGNSKTYTAVIDSLKASQAIKKASIKATKKNRKK</sequence>
<keyword evidence="2" id="KW-0378">Hydrolase</keyword>
<dbReference type="PANTHER" id="PTHR21666">
    <property type="entry name" value="PEPTIDASE-RELATED"/>
    <property type="match status" value="1"/>
</dbReference>
<evidence type="ECO:0000313" key="2">
    <source>
        <dbReference type="EMBL" id="MDI9862127.1"/>
    </source>
</evidence>
<evidence type="ECO:0000259" key="1">
    <source>
        <dbReference type="Pfam" id="PF01551"/>
    </source>
</evidence>
<organism evidence="2 3">
    <name type="scientific">Flectobacillus roseus</name>
    <dbReference type="NCBI Taxonomy" id="502259"/>
    <lineage>
        <taxon>Bacteria</taxon>
        <taxon>Pseudomonadati</taxon>
        <taxon>Bacteroidota</taxon>
        <taxon>Cytophagia</taxon>
        <taxon>Cytophagales</taxon>
        <taxon>Flectobacillaceae</taxon>
        <taxon>Flectobacillus</taxon>
    </lineage>
</organism>
<accession>A0ABT6YEV5</accession>
<gene>
    <name evidence="2" type="ORF">QM524_23080</name>
</gene>
<dbReference type="InterPro" id="IPR050570">
    <property type="entry name" value="Cell_wall_metabolism_enzyme"/>
</dbReference>
<comment type="caution">
    <text evidence="2">The sequence shown here is derived from an EMBL/GenBank/DDBJ whole genome shotgun (WGS) entry which is preliminary data.</text>
</comment>
<proteinExistence type="predicted"/>
<dbReference type="SUPFAM" id="SSF51261">
    <property type="entry name" value="Duplicated hybrid motif"/>
    <property type="match status" value="1"/>
</dbReference>
<dbReference type="InterPro" id="IPR011055">
    <property type="entry name" value="Dup_hybrid_motif"/>
</dbReference>
<dbReference type="EMBL" id="JASHIF010000026">
    <property type="protein sequence ID" value="MDI9862127.1"/>
    <property type="molecule type" value="Genomic_DNA"/>
</dbReference>
<dbReference type="EC" id="3.4.-.-" evidence="2"/>
<protein>
    <submittedName>
        <fullName evidence="2">M23 family metallopeptidase</fullName>
        <ecNumber evidence="2">3.4.-.-</ecNumber>
    </submittedName>
</protein>